<dbReference type="EMBL" id="CP024924">
    <property type="protein sequence ID" value="ATY34896.1"/>
    <property type="molecule type" value="Genomic_DNA"/>
</dbReference>
<proteinExistence type="inferred from homology"/>
<keyword evidence="3" id="KW-0560">Oxidoreductase</keyword>
<name>A0A2K8MQ46_9SPHN</name>
<evidence type="ECO:0000256" key="2">
    <source>
        <dbReference type="ARBA" id="ARBA00008156"/>
    </source>
</evidence>
<accession>A0A2K8MQ46</accession>
<reference evidence="6 7" key="1">
    <citation type="submission" date="2017-11" db="EMBL/GenBank/DDBJ databases">
        <title>Complete genome sequence of Sphingomonas sp. Strain Cra20, a psychrotolerant potential plant growth promoting rhizobacteria.</title>
        <authorList>
            <person name="Luo Y."/>
        </authorList>
    </citation>
    <scope>NUCLEOTIDE SEQUENCE [LARGE SCALE GENOMIC DNA]</scope>
    <source>
        <strain evidence="6 7">Cra20</strain>
        <plasmid evidence="6 7">unnamed</plasmid>
    </source>
</reference>
<dbReference type="RefSeq" id="WP_100284682.1">
    <property type="nucleotide sequence ID" value="NZ_CP024924.1"/>
</dbReference>
<dbReference type="KEGG" id="sphc:CVN68_22555"/>
<dbReference type="SMART" id="SM00564">
    <property type="entry name" value="PQQ"/>
    <property type="match status" value="5"/>
</dbReference>
<evidence type="ECO:0000256" key="1">
    <source>
        <dbReference type="ARBA" id="ARBA00001931"/>
    </source>
</evidence>
<organism evidence="6 7">
    <name type="scientific">Sphingomonas psychrotolerans</name>
    <dbReference type="NCBI Taxonomy" id="1327635"/>
    <lineage>
        <taxon>Bacteria</taxon>
        <taxon>Pseudomonadati</taxon>
        <taxon>Pseudomonadota</taxon>
        <taxon>Alphaproteobacteria</taxon>
        <taxon>Sphingomonadales</taxon>
        <taxon>Sphingomonadaceae</taxon>
        <taxon>Sphingomonas</taxon>
    </lineage>
</organism>
<dbReference type="InterPro" id="IPR011047">
    <property type="entry name" value="Quinoprotein_ADH-like_sf"/>
</dbReference>
<evidence type="ECO:0000313" key="6">
    <source>
        <dbReference type="EMBL" id="ATY34896.1"/>
    </source>
</evidence>
<comment type="cofactor">
    <cofactor evidence="1">
        <name>pyrroloquinoline quinone</name>
        <dbReference type="ChEBI" id="CHEBI:58442"/>
    </cofactor>
</comment>
<dbReference type="InterPro" id="IPR002372">
    <property type="entry name" value="PQQ_rpt_dom"/>
</dbReference>
<sequence>MRHNIVITESQTQVTTVDTLRDPQTSSMLSSIALILDSKRPANLRRSFRYLATFTFSSFAMTACAASQENPGAASDGNWASYNRTLAGDRFSPLADITRENVGSLVRKCEYALSEPSSFQTGPLAIDGVLYFTTPGGSFAVDAGTCKERWHITHPVPTGEGVITANRGFAYHDGVLFRGTMEGHVLAISPKDGRTLWDVQIPDAGPGVSIPMAPIAADGKVFIGNAGGDRANVTGHAYAFDAKTGKMLWRFEVVPDTPEIRATWKMPKGNPLSGGGIWTSLTYDEAAGVVYVPTGNPAPDFDGELRQGDNLYVNSVIAIDGKTGRRIAHNQVVKQDYHDWGLSGPPALFTTAGGKRVVASANKDGMLSVLDRGDLKSGLPLLYGQPTTTRKNVDVPLSRERATEFCPGMFGGSEWNGAAFSPKLNTIFVGAVDWCSRVTLTPKDAPVPKTGDIWLGIKEPMTEAMMPWSTARGWLTAYDADTGAVRWKLEAPKPVLGGVTPTAGGLVFASDLAGNFFAVDATSGKKLWNEQVGQPIGGGIITYRVGDKQLVAAAIGNGGGAWPAPVTRTSIVVYGLK</sequence>
<dbReference type="InterPro" id="IPR018391">
    <property type="entry name" value="PQQ_b-propeller_rpt"/>
</dbReference>
<dbReference type="Pfam" id="PF01011">
    <property type="entry name" value="PQQ"/>
    <property type="match status" value="1"/>
</dbReference>
<gene>
    <name evidence="6" type="ORF">CVN68_22555</name>
</gene>
<dbReference type="AlphaFoldDB" id="A0A2K8MQ46"/>
<comment type="similarity">
    <text evidence="2">Belongs to the bacterial PQQ dehydrogenase family.</text>
</comment>
<evidence type="ECO:0000313" key="7">
    <source>
        <dbReference type="Proteomes" id="UP000229081"/>
    </source>
</evidence>
<dbReference type="Proteomes" id="UP000229081">
    <property type="component" value="Plasmid unnamed"/>
</dbReference>
<feature type="domain" description="Pyrrolo-quinoline quinone repeat" evidence="5">
    <location>
        <begin position="472"/>
        <end position="562"/>
    </location>
</feature>
<evidence type="ECO:0000259" key="4">
    <source>
        <dbReference type="Pfam" id="PF01011"/>
    </source>
</evidence>
<protein>
    <submittedName>
        <fullName evidence="6">Pyrrolo-quinoline quinone</fullName>
    </submittedName>
</protein>
<keyword evidence="7" id="KW-1185">Reference proteome</keyword>
<dbReference type="Gene3D" id="2.140.10.10">
    <property type="entry name" value="Quinoprotein alcohol dehydrogenase-like superfamily"/>
    <property type="match status" value="1"/>
</dbReference>
<geneLocation type="plasmid" evidence="6 7">
    <name>unnamed</name>
</geneLocation>
<dbReference type="SUPFAM" id="SSF50998">
    <property type="entry name" value="Quinoprotein alcohol dehydrogenase-like"/>
    <property type="match status" value="1"/>
</dbReference>
<evidence type="ECO:0000256" key="3">
    <source>
        <dbReference type="ARBA" id="ARBA00023002"/>
    </source>
</evidence>
<evidence type="ECO:0000259" key="5">
    <source>
        <dbReference type="Pfam" id="PF13360"/>
    </source>
</evidence>
<dbReference type="PANTHER" id="PTHR32303">
    <property type="entry name" value="QUINOPROTEIN ALCOHOL DEHYDROGENASE (CYTOCHROME C)"/>
    <property type="match status" value="1"/>
</dbReference>
<dbReference type="OrthoDB" id="9794322at2"/>
<feature type="domain" description="Pyrrolo-quinoline quinone repeat" evidence="4">
    <location>
        <begin position="79"/>
        <end position="373"/>
    </location>
</feature>
<dbReference type="GO" id="GO:0016491">
    <property type="term" value="F:oxidoreductase activity"/>
    <property type="evidence" value="ECO:0007669"/>
    <property type="project" value="UniProtKB-KW"/>
</dbReference>
<keyword evidence="6" id="KW-0614">Plasmid</keyword>
<dbReference type="Pfam" id="PF13360">
    <property type="entry name" value="PQQ_2"/>
    <property type="match status" value="1"/>
</dbReference>